<sequence length="66" mass="7328">MGCTAARIKQLRISKDETQKELAEAIGVSVMAVSKYENGLSVPSDDTKVKIARHYGVSVEWLFFKP</sequence>
<gene>
    <name evidence="3" type="ORF">FYJ35_11035</name>
</gene>
<protein>
    <submittedName>
        <fullName evidence="3">Helix-turn-helix transcriptional regulator</fullName>
    </submittedName>
</protein>
<dbReference type="SMART" id="SM00530">
    <property type="entry name" value="HTH_XRE"/>
    <property type="match status" value="1"/>
</dbReference>
<accession>A0A6L5X5B6</accession>
<dbReference type="InterPro" id="IPR001387">
    <property type="entry name" value="Cro/C1-type_HTH"/>
</dbReference>
<evidence type="ECO:0000313" key="4">
    <source>
        <dbReference type="Proteomes" id="UP000481852"/>
    </source>
</evidence>
<dbReference type="Gene3D" id="1.10.260.40">
    <property type="entry name" value="lambda repressor-like DNA-binding domains"/>
    <property type="match status" value="1"/>
</dbReference>
<name>A0A6L5X5B6_9FIRM</name>
<dbReference type="InterPro" id="IPR010982">
    <property type="entry name" value="Lambda_DNA-bd_dom_sf"/>
</dbReference>
<keyword evidence="1" id="KW-0238">DNA-binding</keyword>
<feature type="domain" description="HTH cro/C1-type" evidence="2">
    <location>
        <begin position="8"/>
        <end position="62"/>
    </location>
</feature>
<dbReference type="Proteomes" id="UP000481852">
    <property type="component" value="Unassembled WGS sequence"/>
</dbReference>
<dbReference type="PANTHER" id="PTHR46558">
    <property type="entry name" value="TRACRIPTIONAL REGULATORY PROTEIN-RELATED-RELATED"/>
    <property type="match status" value="1"/>
</dbReference>
<keyword evidence="4" id="KW-1185">Reference proteome</keyword>
<dbReference type="Pfam" id="PF01381">
    <property type="entry name" value="HTH_3"/>
    <property type="match status" value="1"/>
</dbReference>
<dbReference type="CDD" id="cd00093">
    <property type="entry name" value="HTH_XRE"/>
    <property type="match status" value="1"/>
</dbReference>
<dbReference type="SUPFAM" id="SSF47413">
    <property type="entry name" value="lambda repressor-like DNA-binding domains"/>
    <property type="match status" value="1"/>
</dbReference>
<dbReference type="AlphaFoldDB" id="A0A6L5X5B6"/>
<organism evidence="3 4">
    <name type="scientific">Porcincola intestinalis</name>
    <dbReference type="NCBI Taxonomy" id="2606632"/>
    <lineage>
        <taxon>Bacteria</taxon>
        <taxon>Bacillati</taxon>
        <taxon>Bacillota</taxon>
        <taxon>Clostridia</taxon>
        <taxon>Lachnospirales</taxon>
        <taxon>Lachnospiraceae</taxon>
        <taxon>Porcincola</taxon>
    </lineage>
</organism>
<evidence type="ECO:0000256" key="1">
    <source>
        <dbReference type="ARBA" id="ARBA00023125"/>
    </source>
</evidence>
<evidence type="ECO:0000313" key="3">
    <source>
        <dbReference type="EMBL" id="MSS15561.1"/>
    </source>
</evidence>
<evidence type="ECO:0000259" key="2">
    <source>
        <dbReference type="PROSITE" id="PS50943"/>
    </source>
</evidence>
<dbReference type="GO" id="GO:0003677">
    <property type="term" value="F:DNA binding"/>
    <property type="evidence" value="ECO:0007669"/>
    <property type="project" value="UniProtKB-KW"/>
</dbReference>
<dbReference type="PROSITE" id="PS50943">
    <property type="entry name" value="HTH_CROC1"/>
    <property type="match status" value="1"/>
</dbReference>
<proteinExistence type="predicted"/>
<dbReference type="PANTHER" id="PTHR46558:SF11">
    <property type="entry name" value="HTH-TYPE TRANSCRIPTIONAL REGULATOR XRE"/>
    <property type="match status" value="1"/>
</dbReference>
<reference evidence="3 4" key="1">
    <citation type="submission" date="2019-08" db="EMBL/GenBank/DDBJ databases">
        <title>In-depth cultivation of the pig gut microbiome towards novel bacterial diversity and tailored functional studies.</title>
        <authorList>
            <person name="Wylensek D."/>
            <person name="Hitch T.C.A."/>
            <person name="Clavel T."/>
        </authorList>
    </citation>
    <scope>NUCLEOTIDE SEQUENCE [LARGE SCALE GENOMIC DNA]</scope>
    <source>
        <strain evidence="3 4">Oil+RF-744-WCA-WT-11</strain>
    </source>
</reference>
<dbReference type="RefSeq" id="WP_154526540.1">
    <property type="nucleotide sequence ID" value="NZ_VULZ01000013.1"/>
</dbReference>
<dbReference type="EMBL" id="VULZ01000013">
    <property type="protein sequence ID" value="MSS15561.1"/>
    <property type="molecule type" value="Genomic_DNA"/>
</dbReference>
<comment type="caution">
    <text evidence="3">The sequence shown here is derived from an EMBL/GenBank/DDBJ whole genome shotgun (WGS) entry which is preliminary data.</text>
</comment>